<evidence type="ECO:0000256" key="1">
    <source>
        <dbReference type="SAM" id="Phobius"/>
    </source>
</evidence>
<dbReference type="InterPro" id="IPR052528">
    <property type="entry name" value="Sugar_transport-like"/>
</dbReference>
<keyword evidence="1" id="KW-0472">Membrane</keyword>
<dbReference type="STRING" id="1499967.U27_01273"/>
<feature type="transmembrane region" description="Helical" evidence="1">
    <location>
        <begin position="175"/>
        <end position="194"/>
    </location>
</feature>
<dbReference type="Pfam" id="PF13646">
    <property type="entry name" value="HEAT_2"/>
    <property type="match status" value="1"/>
</dbReference>
<dbReference type="EMBL" id="DF820478">
    <property type="protein sequence ID" value="GAK61373.1"/>
    <property type="molecule type" value="Genomic_DNA"/>
</dbReference>
<feature type="transmembrane region" description="Helical" evidence="1">
    <location>
        <begin position="389"/>
        <end position="410"/>
    </location>
</feature>
<feature type="transmembrane region" description="Helical" evidence="1">
    <location>
        <begin position="21"/>
        <end position="44"/>
    </location>
</feature>
<dbReference type="Proteomes" id="UP000030661">
    <property type="component" value="Unassembled WGS sequence"/>
</dbReference>
<feature type="transmembrane region" description="Helical" evidence="1">
    <location>
        <begin position="291"/>
        <end position="309"/>
    </location>
</feature>
<evidence type="ECO:0000313" key="2">
    <source>
        <dbReference type="EMBL" id="GAK61373.1"/>
    </source>
</evidence>
<dbReference type="InterPro" id="IPR011701">
    <property type="entry name" value="MFS"/>
</dbReference>
<feature type="transmembrane region" description="Helical" evidence="1">
    <location>
        <begin position="315"/>
        <end position="335"/>
    </location>
</feature>
<feature type="transmembrane region" description="Helical" evidence="1">
    <location>
        <begin position="80"/>
        <end position="101"/>
    </location>
</feature>
<evidence type="ECO:0000313" key="3">
    <source>
        <dbReference type="Proteomes" id="UP000030661"/>
    </source>
</evidence>
<dbReference type="Gene3D" id="1.25.10.10">
    <property type="entry name" value="Leucine-rich Repeat Variant"/>
    <property type="match status" value="1"/>
</dbReference>
<name>A0A081C9W8_VECG1</name>
<dbReference type="PANTHER" id="PTHR23526">
    <property type="entry name" value="INTEGRAL MEMBRANE TRANSPORT PROTEIN-RELATED"/>
    <property type="match status" value="1"/>
</dbReference>
<organism evidence="2">
    <name type="scientific">Vecturithrix granuli</name>
    <dbReference type="NCBI Taxonomy" id="1499967"/>
    <lineage>
        <taxon>Bacteria</taxon>
        <taxon>Candidatus Moduliflexota</taxon>
        <taxon>Candidatus Vecturitrichia</taxon>
        <taxon>Candidatus Vecturitrichales</taxon>
        <taxon>Candidatus Vecturitrichaceae</taxon>
        <taxon>Candidatus Vecturithrix</taxon>
    </lineage>
</organism>
<dbReference type="GO" id="GO:0022857">
    <property type="term" value="F:transmembrane transporter activity"/>
    <property type="evidence" value="ECO:0007669"/>
    <property type="project" value="InterPro"/>
</dbReference>
<dbReference type="SUPFAM" id="SSF48371">
    <property type="entry name" value="ARM repeat"/>
    <property type="match status" value="1"/>
</dbReference>
<dbReference type="Pfam" id="PF07690">
    <property type="entry name" value="MFS_1"/>
    <property type="match status" value="1"/>
</dbReference>
<dbReference type="PANTHER" id="PTHR23526:SF2">
    <property type="entry name" value="MAJOR FACILITATOR SUPERFAMILY (MFS) PROFILE DOMAIN-CONTAINING PROTEIN"/>
    <property type="match status" value="1"/>
</dbReference>
<proteinExistence type="predicted"/>
<gene>
    <name evidence="2" type="ORF">U27_01273</name>
</gene>
<keyword evidence="1" id="KW-1133">Transmembrane helix</keyword>
<dbReference type="InterPro" id="IPR004155">
    <property type="entry name" value="PBS_lyase_HEAT"/>
</dbReference>
<dbReference type="Gene3D" id="1.20.1250.20">
    <property type="entry name" value="MFS general substrate transporter like domains"/>
    <property type="match status" value="1"/>
</dbReference>
<dbReference type="InterPro" id="IPR036259">
    <property type="entry name" value="MFS_trans_sf"/>
</dbReference>
<reference evidence="2" key="1">
    <citation type="journal article" date="2015" name="PeerJ">
        <title>First genomic representation of candidate bacterial phylum KSB3 points to enhanced environmental sensing as a trigger of wastewater bulking.</title>
        <authorList>
            <person name="Sekiguchi Y."/>
            <person name="Ohashi A."/>
            <person name="Parks D.H."/>
            <person name="Yamauchi T."/>
            <person name="Tyson G.W."/>
            <person name="Hugenholtz P."/>
        </authorList>
    </citation>
    <scope>NUCLEOTIDE SEQUENCE [LARGE SCALE GENOMIC DNA]</scope>
</reference>
<accession>A0A081C9W8</accession>
<dbReference type="InterPro" id="IPR016024">
    <property type="entry name" value="ARM-type_fold"/>
</dbReference>
<feature type="transmembrane region" description="Helical" evidence="1">
    <location>
        <begin position="261"/>
        <end position="279"/>
    </location>
</feature>
<dbReference type="InterPro" id="IPR011989">
    <property type="entry name" value="ARM-like"/>
</dbReference>
<dbReference type="SMART" id="SM00567">
    <property type="entry name" value="EZ_HEAT"/>
    <property type="match status" value="2"/>
</dbReference>
<dbReference type="CDD" id="cd06174">
    <property type="entry name" value="MFS"/>
    <property type="match status" value="1"/>
</dbReference>
<dbReference type="eggNOG" id="COG1413">
    <property type="taxonomic scope" value="Bacteria"/>
</dbReference>
<protein>
    <submittedName>
        <fullName evidence="2">Putative membrane protein</fullName>
    </submittedName>
</protein>
<keyword evidence="3" id="KW-1185">Reference proteome</keyword>
<feature type="transmembrane region" description="Helical" evidence="1">
    <location>
        <begin position="356"/>
        <end position="377"/>
    </location>
</feature>
<dbReference type="SUPFAM" id="SSF103473">
    <property type="entry name" value="MFS general substrate transporter"/>
    <property type="match status" value="1"/>
</dbReference>
<dbReference type="eggNOG" id="COG2814">
    <property type="taxonomic scope" value="Bacteria"/>
</dbReference>
<feature type="transmembrane region" description="Helical" evidence="1">
    <location>
        <begin position="227"/>
        <end position="249"/>
    </location>
</feature>
<sequence length="724" mass="81837">MKTSYLSKEERQKGVRHYLNWASLNGFGFSFLGDTTVYLMAIHFGASNTQLGYLSAMAYMSGLVLLIVPRLLAGVNLVTIHFYAWIIRGVICLFYGLLFFLQGEIAISLILDIHTLFCIARTFGVAVSSPIQQTISTAATTGEIVVRTSNRFQTTRFISQFLSFLILSVKEISGILGYLILVGIGVIVNTLSAFSLKHIPCREVVEYRRGQNIFVIFFQSLKNRERALTLFVKWHTLSIVIIFTFMVPFLRKFVHLPSNVIFLYTLVGTLATVSASYMLRPFTDRIGSRPVLILTSFILVFLSILWSVTPITFHWSVFFVLGFFTTFCQGLLLLLSSRLELKSIPKNHKIGYVSMMNFFSAVISLIVGLLAGMLADVGESAALPILNPYGFTFLLGAVLSAQNGVLSLFLQDTGSLSVKETTNILFSNRNLRAFLDVYQFNMTEDPIKRRTTLLSIGKSDTMVAAHEIRRILKNPLSTEKEDVLKSLFAYPKPALLPDILEEAAREYSYYRLTAIFALGAYPVPEVETFLLRLLEHPSSDVRSSAAKSLARIGNTSALSFVRQQAQDDTLDVSDRLNYQIALCLMDRAGEHLERLFQSADHQKGEIFEQSVLALTSRIFDFTPPLSDLYQEENLRPGAGLEQLLEDAKQLTPFFEHEALLLEYYQQGKYPKIWQWCCENLPRHVEKERYGYLAKAIHHYDIREADKTATLAALYFTYQIILARS</sequence>
<keyword evidence="1" id="KW-0812">Transmembrane</keyword>
<dbReference type="HOGENOM" id="CLU_374239_0_0_0"/>
<dbReference type="AlphaFoldDB" id="A0A081C9W8"/>